<evidence type="ECO:0000256" key="1">
    <source>
        <dbReference type="SAM" id="SignalP"/>
    </source>
</evidence>
<evidence type="ECO:0000313" key="2">
    <source>
        <dbReference type="EMBL" id="VIP04226.1"/>
    </source>
</evidence>
<feature type="signal peptide" evidence="1">
    <location>
        <begin position="1"/>
        <end position="20"/>
    </location>
</feature>
<dbReference type="EMBL" id="LR586016">
    <property type="protein sequence ID" value="VIP04226.1"/>
    <property type="molecule type" value="Genomic_DNA"/>
</dbReference>
<keyword evidence="1" id="KW-0732">Signal</keyword>
<dbReference type="KEGG" id="tim:GMBLW1_49670"/>
<feature type="chain" id="PRO_5036172834" description="DUF1573 domain-containing protein" evidence="1">
    <location>
        <begin position="21"/>
        <end position="323"/>
    </location>
</feature>
<dbReference type="Gene3D" id="2.60.40.10">
    <property type="entry name" value="Immunoglobulins"/>
    <property type="match status" value="1"/>
</dbReference>
<dbReference type="InParanoid" id="A0A6C2YRX2"/>
<reference evidence="2" key="1">
    <citation type="submission" date="2019-04" db="EMBL/GenBank/DDBJ databases">
        <authorList>
            <consortium name="Science for Life Laboratories"/>
        </authorList>
    </citation>
    <scope>NUCLEOTIDE SEQUENCE</scope>
    <source>
        <strain evidence="2">MBLW1</strain>
    </source>
</reference>
<proteinExistence type="predicted"/>
<dbReference type="InterPro" id="IPR011467">
    <property type="entry name" value="DUF1573"/>
</dbReference>
<protein>
    <recommendedName>
        <fullName evidence="4">DUF1573 domain-containing protein</fullName>
    </recommendedName>
</protein>
<dbReference type="PANTHER" id="PTHR37833">
    <property type="entry name" value="LIPOPROTEIN-RELATED"/>
    <property type="match status" value="1"/>
</dbReference>
<dbReference type="Pfam" id="PF07610">
    <property type="entry name" value="DUF1573"/>
    <property type="match status" value="1"/>
</dbReference>
<organism evidence="2">
    <name type="scientific">Tuwongella immobilis</name>
    <dbReference type="NCBI Taxonomy" id="692036"/>
    <lineage>
        <taxon>Bacteria</taxon>
        <taxon>Pseudomonadati</taxon>
        <taxon>Planctomycetota</taxon>
        <taxon>Planctomycetia</taxon>
        <taxon>Gemmatales</taxon>
        <taxon>Gemmataceae</taxon>
        <taxon>Tuwongella</taxon>
    </lineage>
</organism>
<dbReference type="RefSeq" id="WP_162659337.1">
    <property type="nucleotide sequence ID" value="NZ_LR593887.1"/>
</dbReference>
<dbReference type="Proteomes" id="UP000464378">
    <property type="component" value="Chromosome"/>
</dbReference>
<sequence>MIRQMMAACLVLASTGMLSASEMETWFSERVKDFGTVPKGPVLTHYFRITNPTNQPIQIGGVRVSCGCVSASATQNTIPPGQSAAILAQMDTRRYSRPVTIFVTFLAPRMEEVTLQVMANTRLDLVMNPEVLTFSQMTHGREAQARVRVSVYGDPAFRILKATSESTLLSVEAKAAAGQSSETAFDVVATASAQVPVGRWFADVNLETTTMGKIRVPVSIEVLPSLSAAPSNLTLGSMSMGQSTEQRVILKGPEPFKVLQITGVDDQVKVTKSGDEARPVQVLTISVTPKKSGLIDRTIRIETDLKGDKVVEIPVRAEVSPNP</sequence>
<gene>
    <name evidence="2" type="ORF">GMBLW1_49670</name>
</gene>
<evidence type="ECO:0000313" key="3">
    <source>
        <dbReference type="Proteomes" id="UP000464378"/>
    </source>
</evidence>
<keyword evidence="3" id="KW-1185">Reference proteome</keyword>
<dbReference type="EMBL" id="LR593887">
    <property type="protein sequence ID" value="VTS05816.1"/>
    <property type="molecule type" value="Genomic_DNA"/>
</dbReference>
<dbReference type="InterPro" id="IPR013783">
    <property type="entry name" value="Ig-like_fold"/>
</dbReference>
<dbReference type="AlphaFoldDB" id="A0A6C2YRX2"/>
<evidence type="ECO:0008006" key="4">
    <source>
        <dbReference type="Google" id="ProtNLM"/>
    </source>
</evidence>
<accession>A0A6C2YRX2</accession>
<dbReference type="PANTHER" id="PTHR37833:SF1">
    <property type="entry name" value="SIGNAL PEPTIDE PROTEIN"/>
    <property type="match status" value="1"/>
</dbReference>
<name>A0A6C2YRX2_9BACT</name>